<evidence type="ECO:0000256" key="1">
    <source>
        <dbReference type="SAM" id="MobiDB-lite"/>
    </source>
</evidence>
<feature type="compositionally biased region" description="Basic and acidic residues" evidence="1">
    <location>
        <begin position="161"/>
        <end position="172"/>
    </location>
</feature>
<organism evidence="2 3">
    <name type="scientific">Deinococcus xinjiangensis</name>
    <dbReference type="NCBI Taxonomy" id="457454"/>
    <lineage>
        <taxon>Bacteria</taxon>
        <taxon>Thermotogati</taxon>
        <taxon>Deinococcota</taxon>
        <taxon>Deinococci</taxon>
        <taxon>Deinococcales</taxon>
        <taxon>Deinococcaceae</taxon>
        <taxon>Deinococcus</taxon>
    </lineage>
</organism>
<gene>
    <name evidence="2" type="ORF">Dxin01_03557</name>
</gene>
<dbReference type="Proteomes" id="UP001458946">
    <property type="component" value="Unassembled WGS sequence"/>
</dbReference>
<proteinExistence type="predicted"/>
<evidence type="ECO:0000313" key="3">
    <source>
        <dbReference type="Proteomes" id="UP001458946"/>
    </source>
</evidence>
<reference evidence="2 3" key="1">
    <citation type="submission" date="2024-02" db="EMBL/GenBank/DDBJ databases">
        <title>Deinococcus xinjiangensis NBRC 107630.</title>
        <authorList>
            <person name="Ichikawa N."/>
            <person name="Katano-Makiyama Y."/>
            <person name="Hidaka K."/>
        </authorList>
    </citation>
    <scope>NUCLEOTIDE SEQUENCE [LARGE SCALE GENOMIC DNA]</scope>
    <source>
        <strain evidence="2 3">NBRC 107630</strain>
    </source>
</reference>
<dbReference type="SUPFAM" id="SSF55961">
    <property type="entry name" value="Bet v1-like"/>
    <property type="match status" value="1"/>
</dbReference>
<dbReference type="EMBL" id="BAABRN010000067">
    <property type="protein sequence ID" value="GAA5503794.1"/>
    <property type="molecule type" value="Genomic_DNA"/>
</dbReference>
<dbReference type="Gene3D" id="3.30.530.20">
    <property type="match status" value="1"/>
</dbReference>
<comment type="caution">
    <text evidence="2">The sequence shown here is derived from an EMBL/GenBank/DDBJ whole genome shotgun (WGS) entry which is preliminary data.</text>
</comment>
<accession>A0ABP9VEZ3</accession>
<keyword evidence="3" id="KW-1185">Reference proteome</keyword>
<sequence>MSEEIKIKQTLPMRARPDVLYRLALEPSRRVKWDANYVSAAYEGENTRLSNNALVNFKFARNLLGLRFQAKYGQLQAPLRGGWETVKPFGPIEKMTQGWNFKAMPGGTEVTLTLNARVRYKWLRPQLERILNNMVISTLMNLQKQVDVSGAQAMEDMGRELAEKQKADEKAAKAAAKAAKRKK</sequence>
<dbReference type="RefSeq" id="WP_353543766.1">
    <property type="nucleotide sequence ID" value="NZ_BAABRN010000067.1"/>
</dbReference>
<evidence type="ECO:0000313" key="2">
    <source>
        <dbReference type="EMBL" id="GAA5503794.1"/>
    </source>
</evidence>
<dbReference type="InterPro" id="IPR023393">
    <property type="entry name" value="START-like_dom_sf"/>
</dbReference>
<feature type="region of interest" description="Disordered" evidence="1">
    <location>
        <begin position="161"/>
        <end position="183"/>
    </location>
</feature>
<name>A0ABP9VEZ3_9DEIO</name>
<protein>
    <submittedName>
        <fullName evidence="2">Uncharacterized protein</fullName>
    </submittedName>
</protein>